<reference evidence="2" key="1">
    <citation type="journal article" date="2020" name="mSystems">
        <title>Genome- and Community-Level Interaction Insights into Carbon Utilization and Element Cycling Functions of Hydrothermarchaeota in Hydrothermal Sediment.</title>
        <authorList>
            <person name="Zhou Z."/>
            <person name="Liu Y."/>
            <person name="Xu W."/>
            <person name="Pan J."/>
            <person name="Luo Z.H."/>
            <person name="Li M."/>
        </authorList>
    </citation>
    <scope>NUCLEOTIDE SEQUENCE [LARGE SCALE GENOMIC DNA]</scope>
    <source>
        <strain evidence="2">SpSt-508</strain>
    </source>
</reference>
<dbReference type="InterPro" id="IPR010980">
    <property type="entry name" value="Cyt_c/b562"/>
</dbReference>
<keyword evidence="1" id="KW-0732">Signal</keyword>
<dbReference type="GO" id="GO:0009055">
    <property type="term" value="F:electron transfer activity"/>
    <property type="evidence" value="ECO:0007669"/>
    <property type="project" value="InterPro"/>
</dbReference>
<name>A0A7C4QQ57_9PLAN</name>
<dbReference type="GO" id="GO:0005506">
    <property type="term" value="F:iron ion binding"/>
    <property type="evidence" value="ECO:0007669"/>
    <property type="project" value="InterPro"/>
</dbReference>
<organism evidence="2">
    <name type="scientific">Schlesneria paludicola</name>
    <dbReference type="NCBI Taxonomy" id="360056"/>
    <lineage>
        <taxon>Bacteria</taxon>
        <taxon>Pseudomonadati</taxon>
        <taxon>Planctomycetota</taxon>
        <taxon>Planctomycetia</taxon>
        <taxon>Planctomycetales</taxon>
        <taxon>Planctomycetaceae</taxon>
        <taxon>Schlesneria</taxon>
    </lineage>
</organism>
<proteinExistence type="predicted"/>
<protein>
    <recommendedName>
        <fullName evidence="3">Cytochrome C</fullName>
    </recommendedName>
</protein>
<dbReference type="EMBL" id="DSVQ01000011">
    <property type="protein sequence ID" value="HGT38666.1"/>
    <property type="molecule type" value="Genomic_DNA"/>
</dbReference>
<feature type="chain" id="PRO_5027974008" description="Cytochrome C" evidence="1">
    <location>
        <begin position="26"/>
        <end position="146"/>
    </location>
</feature>
<sequence length="146" mass="16295">MPALRCGKVWVGVVLLAAAATAGLAFNGAGFSQDTPQKKLLLRDFMRRKLEASNKILEGLVTEDSELIAAGAETLAEMSTAEKWRVSNDVMYKQFSEEFQRTAQKLKESAEKDKFDDVALKWIATTMNCIECHRWVRGMRIAEPAP</sequence>
<comment type="caution">
    <text evidence="2">The sequence shown here is derived from an EMBL/GenBank/DDBJ whole genome shotgun (WGS) entry which is preliminary data.</text>
</comment>
<feature type="signal peptide" evidence="1">
    <location>
        <begin position="1"/>
        <end position="25"/>
    </location>
</feature>
<gene>
    <name evidence="2" type="ORF">ENS64_05305</name>
</gene>
<evidence type="ECO:0000256" key="1">
    <source>
        <dbReference type="SAM" id="SignalP"/>
    </source>
</evidence>
<dbReference type="GO" id="GO:0022900">
    <property type="term" value="P:electron transport chain"/>
    <property type="evidence" value="ECO:0007669"/>
    <property type="project" value="InterPro"/>
</dbReference>
<dbReference type="GO" id="GO:0020037">
    <property type="term" value="F:heme binding"/>
    <property type="evidence" value="ECO:0007669"/>
    <property type="project" value="InterPro"/>
</dbReference>
<dbReference type="AlphaFoldDB" id="A0A7C4QQ57"/>
<evidence type="ECO:0008006" key="3">
    <source>
        <dbReference type="Google" id="ProtNLM"/>
    </source>
</evidence>
<dbReference type="SUPFAM" id="SSF47175">
    <property type="entry name" value="Cytochromes"/>
    <property type="match status" value="1"/>
</dbReference>
<accession>A0A7C4QQ57</accession>
<evidence type="ECO:0000313" key="2">
    <source>
        <dbReference type="EMBL" id="HGT38666.1"/>
    </source>
</evidence>